<proteinExistence type="predicted"/>
<keyword evidence="2" id="KW-1185">Reference proteome</keyword>
<dbReference type="EMBL" id="MT932329">
    <property type="protein sequence ID" value="QOI69376.1"/>
    <property type="molecule type" value="Genomic_DNA"/>
</dbReference>
<dbReference type="Proteomes" id="UP000593835">
    <property type="component" value="Segment"/>
</dbReference>
<protein>
    <submittedName>
        <fullName evidence="1">Uncharacterized protein</fullName>
    </submittedName>
</protein>
<gene>
    <name evidence="1" type="ORF">F379_090</name>
</gene>
<evidence type="ECO:0000313" key="2">
    <source>
        <dbReference type="Proteomes" id="UP000593835"/>
    </source>
</evidence>
<name>A0A7L8ZKK3_9CAUD</name>
<accession>A0A7L8ZKK3</accession>
<reference evidence="1 2" key="1">
    <citation type="submission" date="2020-08" db="EMBL/GenBank/DDBJ databases">
        <authorList>
            <person name="Sorensen M.C.H."/>
        </authorList>
    </citation>
    <scope>NUCLEOTIDE SEQUENCE [LARGE SCALE GENOMIC DNA]</scope>
</reference>
<organism evidence="1 2">
    <name type="scientific">Campylobacter phage F379</name>
    <dbReference type="NCBI Taxonomy" id="2776767"/>
    <lineage>
        <taxon>Viruses</taxon>
        <taxon>Duplodnaviria</taxon>
        <taxon>Heunggongvirae</taxon>
        <taxon>Uroviricota</taxon>
        <taxon>Caudoviricetes</taxon>
        <taxon>Connertonviridae</taxon>
        <taxon>Firehammervirus</taxon>
        <taxon>Firehammervirus F379</taxon>
    </lineage>
</organism>
<evidence type="ECO:0000313" key="1">
    <source>
        <dbReference type="EMBL" id="QOI69376.1"/>
    </source>
</evidence>
<sequence length="144" mass="16906">MLREARVLKFYKDTLGKTNDSHEDDILAGNKVYRADVDFLCYSLFKIFKIELGVYEDQQNTGFVFIRPAYEYHTPPITSMSCKDLVQVRFALRRVDELDKYYQNFLFDNNCYYATKNGVEHIYGSLLINWCIAALMLEDIANLK</sequence>